<dbReference type="RefSeq" id="WP_214156790.1">
    <property type="nucleotide sequence ID" value="NZ_JAHBAY010000006.1"/>
</dbReference>
<dbReference type="PROSITE" id="PS50111">
    <property type="entry name" value="CHEMOTAXIS_TRANSDUC_2"/>
    <property type="match status" value="1"/>
</dbReference>
<gene>
    <name evidence="4" type="ORF">KIH74_16270</name>
</gene>
<name>A0ABS5TJX5_9ACTN</name>
<dbReference type="Pfam" id="PF00015">
    <property type="entry name" value="MCPsignal"/>
    <property type="match status" value="1"/>
</dbReference>
<dbReference type="SMART" id="SM00283">
    <property type="entry name" value="MA"/>
    <property type="match status" value="1"/>
</dbReference>
<evidence type="ECO:0000313" key="4">
    <source>
        <dbReference type="EMBL" id="MBT0770501.1"/>
    </source>
</evidence>
<dbReference type="Gene3D" id="1.10.287.950">
    <property type="entry name" value="Methyl-accepting chemotaxis protein"/>
    <property type="match status" value="1"/>
</dbReference>
<organism evidence="4 5">
    <name type="scientific">Kineosporia corallincola</name>
    <dbReference type="NCBI Taxonomy" id="2835133"/>
    <lineage>
        <taxon>Bacteria</taxon>
        <taxon>Bacillati</taxon>
        <taxon>Actinomycetota</taxon>
        <taxon>Actinomycetes</taxon>
        <taxon>Kineosporiales</taxon>
        <taxon>Kineosporiaceae</taxon>
        <taxon>Kineosporia</taxon>
    </lineage>
</organism>
<dbReference type="Proteomes" id="UP001197247">
    <property type="component" value="Unassembled WGS sequence"/>
</dbReference>
<sequence length="422" mass="44881">MIGRRIGGRAAESELCRHTLVMISEMAERVAGGDLEARLPPLGLDGVDPRVEARARNAVNGMLDVVDAYVRESSAAIIAASNGHFYRRLLETGLPGAFLDSARVIETGRISLQAANDATRSAARDRRNLGAQLEETLVGLTNDMSSAVTSVRDVAVGVASYAQDAQADAERARGTVASLRESTEGIRSAVRLITQIADQTRLLALNATIEAARAGQAGRGFAVVATEVKGLADESGNSSKSIIGGVNAVREAAESTISVLEGITDQITEMSRRIQEIVESAEGTGDGSGLIPVSERLRGEVKDFIHSINAAERRGATRTKQRVDIHVITENERMAASLYNASYTGLAFDVPHGFAEPLGGTVRVAIPTDAGLLDCTCEVLRIDSLPDGRRRVGARITYKRPPFEEQFEALQDAGIPPGDPDL</sequence>
<dbReference type="SUPFAM" id="SSF141371">
    <property type="entry name" value="PilZ domain-like"/>
    <property type="match status" value="1"/>
</dbReference>
<dbReference type="InterPro" id="IPR004089">
    <property type="entry name" value="MCPsignal_dom"/>
</dbReference>
<evidence type="ECO:0000313" key="5">
    <source>
        <dbReference type="Proteomes" id="UP001197247"/>
    </source>
</evidence>
<keyword evidence="5" id="KW-1185">Reference proteome</keyword>
<dbReference type="SUPFAM" id="SSF58104">
    <property type="entry name" value="Methyl-accepting chemotaxis protein (MCP) signaling domain"/>
    <property type="match status" value="1"/>
</dbReference>
<dbReference type="InterPro" id="IPR009875">
    <property type="entry name" value="PilZ_domain"/>
</dbReference>
<feature type="domain" description="Methyl-accepting transducer" evidence="3">
    <location>
        <begin position="135"/>
        <end position="282"/>
    </location>
</feature>
<proteinExistence type="predicted"/>
<evidence type="ECO:0000256" key="2">
    <source>
        <dbReference type="PROSITE-ProRule" id="PRU00284"/>
    </source>
</evidence>
<reference evidence="4 5" key="1">
    <citation type="submission" date="2021-05" db="EMBL/GenBank/DDBJ databases">
        <title>Kineosporia and Streptomyces sp. nov. two new marine actinobacteria isolated from Coral.</title>
        <authorList>
            <person name="Buangrab K."/>
            <person name="Sutthacheep M."/>
            <person name="Yeemin T."/>
            <person name="Harunari E."/>
            <person name="Igarashi Y."/>
            <person name="Kanchanasin P."/>
            <person name="Tanasupawat S."/>
            <person name="Phongsopitanun W."/>
        </authorList>
    </citation>
    <scope>NUCLEOTIDE SEQUENCE [LARGE SCALE GENOMIC DNA]</scope>
    <source>
        <strain evidence="4 5">J2-2</strain>
    </source>
</reference>
<protein>
    <submittedName>
        <fullName evidence="4">PilZ domain-containing protein</fullName>
    </submittedName>
</protein>
<dbReference type="EMBL" id="JAHBAY010000006">
    <property type="protein sequence ID" value="MBT0770501.1"/>
    <property type="molecule type" value="Genomic_DNA"/>
</dbReference>
<dbReference type="PANTHER" id="PTHR32089:SF112">
    <property type="entry name" value="LYSOZYME-LIKE PROTEIN-RELATED"/>
    <property type="match status" value="1"/>
</dbReference>
<accession>A0ABS5TJX5</accession>
<keyword evidence="1 2" id="KW-0807">Transducer</keyword>
<dbReference type="PANTHER" id="PTHR32089">
    <property type="entry name" value="METHYL-ACCEPTING CHEMOTAXIS PROTEIN MCPB"/>
    <property type="match status" value="1"/>
</dbReference>
<evidence type="ECO:0000256" key="1">
    <source>
        <dbReference type="ARBA" id="ARBA00023224"/>
    </source>
</evidence>
<comment type="caution">
    <text evidence="4">The sequence shown here is derived from an EMBL/GenBank/DDBJ whole genome shotgun (WGS) entry which is preliminary data.</text>
</comment>
<evidence type="ECO:0000259" key="3">
    <source>
        <dbReference type="PROSITE" id="PS50111"/>
    </source>
</evidence>
<dbReference type="Pfam" id="PF07238">
    <property type="entry name" value="PilZ"/>
    <property type="match status" value="1"/>
</dbReference>